<evidence type="ECO:0000256" key="10">
    <source>
        <dbReference type="ARBA" id="ARBA00023237"/>
    </source>
</evidence>
<keyword evidence="5 11" id="KW-0812">Transmembrane</keyword>
<evidence type="ECO:0000256" key="9">
    <source>
        <dbReference type="ARBA" id="ARBA00023136"/>
    </source>
</evidence>
<keyword evidence="4" id="KW-0410">Iron transport</keyword>
<keyword evidence="2 11" id="KW-0813">Transport</keyword>
<dbReference type="PROSITE" id="PS52016">
    <property type="entry name" value="TONB_DEPENDENT_REC_3"/>
    <property type="match status" value="1"/>
</dbReference>
<keyword evidence="6" id="KW-0408">Iron</keyword>
<dbReference type="Gene3D" id="2.40.170.20">
    <property type="entry name" value="TonB-dependent receptor, beta-barrel domain"/>
    <property type="match status" value="2"/>
</dbReference>
<keyword evidence="3 11" id="KW-1134">Transmembrane beta strand</keyword>
<keyword evidence="9 11" id="KW-0472">Membrane</keyword>
<dbReference type="InterPro" id="IPR039426">
    <property type="entry name" value="TonB-dep_rcpt-like"/>
</dbReference>
<dbReference type="PANTHER" id="PTHR32552">
    <property type="entry name" value="FERRICHROME IRON RECEPTOR-RELATED"/>
    <property type="match status" value="1"/>
</dbReference>
<evidence type="ECO:0000256" key="13">
    <source>
        <dbReference type="SAM" id="MobiDB-lite"/>
    </source>
</evidence>
<dbReference type="Pfam" id="PF00593">
    <property type="entry name" value="TonB_dep_Rec_b-barrel"/>
    <property type="match status" value="1"/>
</dbReference>
<dbReference type="SUPFAM" id="SSF56935">
    <property type="entry name" value="Porins"/>
    <property type="match status" value="1"/>
</dbReference>
<dbReference type="InterPro" id="IPR036942">
    <property type="entry name" value="Beta-barrel_TonB_sf"/>
</dbReference>
<evidence type="ECO:0000256" key="2">
    <source>
        <dbReference type="ARBA" id="ARBA00022448"/>
    </source>
</evidence>
<evidence type="ECO:0000313" key="16">
    <source>
        <dbReference type="EMBL" id="AUN31163.1"/>
    </source>
</evidence>
<evidence type="ECO:0000256" key="6">
    <source>
        <dbReference type="ARBA" id="ARBA00023004"/>
    </source>
</evidence>
<dbReference type="InterPro" id="IPR012910">
    <property type="entry name" value="Plug_dom"/>
</dbReference>
<evidence type="ECO:0000313" key="17">
    <source>
        <dbReference type="Proteomes" id="UP000234752"/>
    </source>
</evidence>
<evidence type="ECO:0000256" key="11">
    <source>
        <dbReference type="PROSITE-ProRule" id="PRU01360"/>
    </source>
</evidence>
<evidence type="ECO:0000259" key="14">
    <source>
        <dbReference type="Pfam" id="PF00593"/>
    </source>
</evidence>
<feature type="domain" description="TonB-dependent receptor-like beta-barrel" evidence="14">
    <location>
        <begin position="359"/>
        <end position="804"/>
    </location>
</feature>
<keyword evidence="7" id="KW-0406">Ion transport</keyword>
<dbReference type="AlphaFoldDB" id="A0A2K9NDF1"/>
<evidence type="ECO:0000256" key="4">
    <source>
        <dbReference type="ARBA" id="ARBA00022496"/>
    </source>
</evidence>
<feature type="region of interest" description="Disordered" evidence="13">
    <location>
        <begin position="1"/>
        <end position="24"/>
    </location>
</feature>
<evidence type="ECO:0000256" key="7">
    <source>
        <dbReference type="ARBA" id="ARBA00023065"/>
    </source>
</evidence>
<evidence type="ECO:0000256" key="8">
    <source>
        <dbReference type="ARBA" id="ARBA00023077"/>
    </source>
</evidence>
<keyword evidence="10 11" id="KW-0998">Cell outer membrane</keyword>
<dbReference type="KEGG" id="ncb:C0V82_13675"/>
<organism evidence="16 17">
    <name type="scientific">Niveispirillum cyanobacteriorum</name>
    <dbReference type="NCBI Taxonomy" id="1612173"/>
    <lineage>
        <taxon>Bacteria</taxon>
        <taxon>Pseudomonadati</taxon>
        <taxon>Pseudomonadota</taxon>
        <taxon>Alphaproteobacteria</taxon>
        <taxon>Rhodospirillales</taxon>
        <taxon>Azospirillaceae</taxon>
        <taxon>Niveispirillum</taxon>
    </lineage>
</organism>
<dbReference type="Pfam" id="PF07715">
    <property type="entry name" value="Plug"/>
    <property type="match status" value="1"/>
</dbReference>
<gene>
    <name evidence="16" type="ORF">C0V82_13675</name>
</gene>
<name>A0A2K9NDF1_9PROT</name>
<comment type="similarity">
    <text evidence="11 12">Belongs to the TonB-dependent receptor family.</text>
</comment>
<keyword evidence="8 12" id="KW-0798">TonB box</keyword>
<dbReference type="GO" id="GO:0006826">
    <property type="term" value="P:iron ion transport"/>
    <property type="evidence" value="ECO:0007669"/>
    <property type="project" value="UniProtKB-KW"/>
</dbReference>
<dbReference type="InterPro" id="IPR000531">
    <property type="entry name" value="Beta-barrel_TonB"/>
</dbReference>
<accession>A0A2K9NDF1</accession>
<feature type="domain" description="TonB-dependent receptor plug" evidence="15">
    <location>
        <begin position="87"/>
        <end position="192"/>
    </location>
</feature>
<reference evidence="16 17" key="1">
    <citation type="submission" date="2017-12" db="EMBL/GenBank/DDBJ databases">
        <title>Genomes of bacteria within cyanobacterial aggregates.</title>
        <authorList>
            <person name="Cai H."/>
        </authorList>
    </citation>
    <scope>NUCLEOTIDE SEQUENCE [LARGE SCALE GENOMIC DNA]</scope>
    <source>
        <strain evidence="16 17">TH16</strain>
    </source>
</reference>
<evidence type="ECO:0000256" key="5">
    <source>
        <dbReference type="ARBA" id="ARBA00022692"/>
    </source>
</evidence>
<sequence length="839" mass="90764">MIAVRNNADGTRIWTRQRPPKWPASMEHNREIGSIKMNSSHWTVGVKYGVATVALLTAAPAMPAWAQNDALALEEIVVTAQRRGENLQAVPLSVTAVTSDGLERRGITDITKLEAVTPGFTFGRSGSDARPAMRGVRTENVGVNGDTTIGYFIDGIYQSRASQAMSSFVDLERVEVQRGPQGTLYGRNTFGGNISIITASPVLDATLFGGSLTLAEYGKVRAEGYANAPIGDKAALRIAATRDKSNGYVRNDNNKKADLFDDDLSYVRAALALEPTEALKITLRGDYADEGGNGGSAFGYKLLGSYYDPATCQRVFNATALVLNTRPGNLDGVDDCPGVAGVQDLGIPIHKADDPFRIDQNYRTFRKSEKKGFSGDIVYDLGPVSLRSITGYSDFNLERTSDSDFSASTIGLDYQSTEAETFSQELQVLSDYSGPLRYVAGVYYFKDELRGLFVNQQLPRIVNGVATGVTGAGFYDDQYSETESYAVYAQGTYAVTDELSFTAGARYTEDHKSFKFLRPALQNSSIAIGVTPPNIGTTNQPDVTFDKVTWRLAADYQVAEDSLLYASVSTGFRSGGYNTRTEAAVFSFDPETVTAFEVGSKNRFLDNRLQLNIAAFFNDYKKLQEQRQVPVGNTTASIIFNSAEAESYGVEVEAEWLVTDAFSLGGSLSLLSAEYTSFMDAPLPGGFANPVGAGGVINNALVPVGYTCRIVPGSPNNAYGCDLSGKKIPYSPSWSGSVFTSYRIDLDGAGSLTPLAVLSFSDDFYGQPFNSKLERTNSYAKLDLSAAWENADGNVTVRAYVDNVTDKKVKNRTVWGGGGALQASYAPPQTFGLKITYRE</sequence>
<evidence type="ECO:0000256" key="12">
    <source>
        <dbReference type="RuleBase" id="RU003357"/>
    </source>
</evidence>
<evidence type="ECO:0008006" key="18">
    <source>
        <dbReference type="Google" id="ProtNLM"/>
    </source>
</evidence>
<comment type="subcellular location">
    <subcellularLocation>
        <location evidence="1 11">Cell outer membrane</location>
        <topology evidence="1 11">Multi-pass membrane protein</topology>
    </subcellularLocation>
</comment>
<dbReference type="Proteomes" id="UP000234752">
    <property type="component" value="Chromosome eg_1"/>
</dbReference>
<dbReference type="GO" id="GO:0009279">
    <property type="term" value="C:cell outer membrane"/>
    <property type="evidence" value="ECO:0007669"/>
    <property type="project" value="UniProtKB-SubCell"/>
</dbReference>
<protein>
    <recommendedName>
        <fullName evidence="18">TonB-dependent receptor</fullName>
    </recommendedName>
</protein>
<dbReference type="EMBL" id="CP025611">
    <property type="protein sequence ID" value="AUN31163.1"/>
    <property type="molecule type" value="Genomic_DNA"/>
</dbReference>
<evidence type="ECO:0000259" key="15">
    <source>
        <dbReference type="Pfam" id="PF07715"/>
    </source>
</evidence>
<proteinExistence type="inferred from homology"/>
<keyword evidence="17" id="KW-1185">Reference proteome</keyword>
<dbReference type="PANTHER" id="PTHR32552:SF81">
    <property type="entry name" value="TONB-DEPENDENT OUTER MEMBRANE RECEPTOR"/>
    <property type="match status" value="1"/>
</dbReference>
<evidence type="ECO:0000256" key="3">
    <source>
        <dbReference type="ARBA" id="ARBA00022452"/>
    </source>
</evidence>
<evidence type="ECO:0000256" key="1">
    <source>
        <dbReference type="ARBA" id="ARBA00004571"/>
    </source>
</evidence>